<gene>
    <name evidence="3" type="ORF">M911_05810</name>
</gene>
<evidence type="ECO:0000313" key="4">
    <source>
        <dbReference type="Proteomes" id="UP000019442"/>
    </source>
</evidence>
<dbReference type="OrthoDB" id="5298508at2"/>
<evidence type="ECO:0000256" key="1">
    <source>
        <dbReference type="PIRNR" id="PIRNR028141"/>
    </source>
</evidence>
<dbReference type="InterPro" id="IPR027021">
    <property type="entry name" value="C-di-GMP_BP_PA4608"/>
</dbReference>
<evidence type="ECO:0000259" key="2">
    <source>
        <dbReference type="Pfam" id="PF07238"/>
    </source>
</evidence>
<dbReference type="AlphaFoldDB" id="W8KG63"/>
<dbReference type="Pfam" id="PF07238">
    <property type="entry name" value="PilZ"/>
    <property type="match status" value="1"/>
</dbReference>
<dbReference type="HOGENOM" id="CLU_146776_0_1_6"/>
<keyword evidence="1" id="KW-0547">Nucleotide-binding</keyword>
<name>W8KG63_9GAMM</name>
<dbReference type="RefSeq" id="WP_025281156.1">
    <property type="nucleotide sequence ID" value="NZ_CP007268.1"/>
</dbReference>
<reference evidence="3 4" key="1">
    <citation type="journal article" date="2014" name="J Genomics">
        <title>Draft Genome Sequence of the Extremely Halophilic Phototrophic Purple Sulfur Bacterium Halorhodospira halochloris.</title>
        <authorList>
            <person name="Singh K.S."/>
            <person name="Kirksey J."/>
            <person name="Hoff W.D."/>
            <person name="Deole R."/>
        </authorList>
    </citation>
    <scope>NUCLEOTIDE SEQUENCE [LARGE SCALE GENOMIC DNA]</scope>
    <source>
        <strain evidence="3 4">A</strain>
    </source>
</reference>
<sequence length="127" mass="14423">MVEEEQNGRRQFHRVTFDGVAFLTFDSPDEIRVELVDLSLQGVLVRTPTLLAPRRMGDYGYLRVPLDSENSILVMVQVVRMDAHDLGLRVTQMDLESAQHLRRLVELNLGDETLLSRDLAALMDSGK</sequence>
<dbReference type="PIRSF" id="PIRSF028141">
    <property type="entry name" value="C-di-GMP_BP_PA4608"/>
    <property type="match status" value="1"/>
</dbReference>
<accession>W8KG63</accession>
<dbReference type="KEGG" id="hhc:M911_05810"/>
<feature type="domain" description="PilZ" evidence="2">
    <location>
        <begin position="9"/>
        <end position="106"/>
    </location>
</feature>
<proteinExistence type="predicted"/>
<dbReference type="Proteomes" id="UP000019442">
    <property type="component" value="Chromosome"/>
</dbReference>
<dbReference type="GO" id="GO:0035438">
    <property type="term" value="F:cyclic-di-GMP binding"/>
    <property type="evidence" value="ECO:0007669"/>
    <property type="project" value="InterPro"/>
</dbReference>
<dbReference type="InterPro" id="IPR009875">
    <property type="entry name" value="PilZ_domain"/>
</dbReference>
<comment type="subunit">
    <text evidence="1">Monomer in both c-di-GMP-bound and free forms.</text>
</comment>
<reference evidence="4" key="2">
    <citation type="submission" date="2014-02" db="EMBL/GenBank/DDBJ databases">
        <title>Draft Genome Sequence of extremely halophilic bacteria Halorhodospira halochloris.</title>
        <authorList>
            <person name="Singh K.S."/>
        </authorList>
    </citation>
    <scope>NUCLEOTIDE SEQUENCE [LARGE SCALE GENOMIC DNA]</scope>
    <source>
        <strain evidence="4">A</strain>
    </source>
</reference>
<dbReference type="SUPFAM" id="SSF141371">
    <property type="entry name" value="PilZ domain-like"/>
    <property type="match status" value="1"/>
</dbReference>
<comment type="function">
    <text evidence="1">Binds the second messenger bis-(3'-5') cyclic dimeric guanosine monophosphate (c-di-GMP). Can bind two c-di-GMP molecules per monomer. May play a role in bacterial second-messenger regulated processes. Binding to c-di-GMP induces a conformational change of the C- and N-termini resulting in the exposure of a highly negative surface on one side of the protein to a possible effector protein.</text>
</comment>
<organism evidence="3 4">
    <name type="scientific">Ectothiorhodospira haloalkaliphila</name>
    <dbReference type="NCBI Taxonomy" id="421628"/>
    <lineage>
        <taxon>Bacteria</taxon>
        <taxon>Pseudomonadati</taxon>
        <taxon>Pseudomonadota</taxon>
        <taxon>Gammaproteobacteria</taxon>
        <taxon>Chromatiales</taxon>
        <taxon>Ectothiorhodospiraceae</taxon>
        <taxon>Ectothiorhodospira</taxon>
    </lineage>
</organism>
<dbReference type="Gene3D" id="2.40.10.220">
    <property type="entry name" value="predicted glycosyltransferase like domains"/>
    <property type="match status" value="1"/>
</dbReference>
<protein>
    <recommendedName>
        <fullName evidence="1">Cyclic diguanosine monophosphate-binding protein</fullName>
        <shortName evidence="1">c-di-GMP-binding protein</shortName>
    </recommendedName>
    <alternativeName>
        <fullName evidence="1">Pilz domain-containing protein</fullName>
    </alternativeName>
</protein>
<keyword evidence="4" id="KW-1185">Reference proteome</keyword>
<dbReference type="EMBL" id="CP007268">
    <property type="protein sequence ID" value="AHK78764.1"/>
    <property type="molecule type" value="Genomic_DNA"/>
</dbReference>
<keyword evidence="1" id="KW-0973">c-di-GMP</keyword>
<evidence type="ECO:0000313" key="3">
    <source>
        <dbReference type="EMBL" id="AHK78764.1"/>
    </source>
</evidence>